<proteinExistence type="predicted"/>
<keyword evidence="1" id="KW-1133">Transmembrane helix</keyword>
<evidence type="ECO:0000313" key="3">
    <source>
        <dbReference type="EMBL" id="CAD9775060.1"/>
    </source>
</evidence>
<feature type="transmembrane region" description="Helical" evidence="1">
    <location>
        <begin position="204"/>
        <end position="220"/>
    </location>
</feature>
<feature type="transmembrane region" description="Helical" evidence="1">
    <location>
        <begin position="80"/>
        <end position="99"/>
    </location>
</feature>
<feature type="transmembrane region" description="Helical" evidence="1">
    <location>
        <begin position="21"/>
        <end position="40"/>
    </location>
</feature>
<keyword evidence="1" id="KW-0812">Transmembrane</keyword>
<reference evidence="3" key="1">
    <citation type="submission" date="2021-01" db="EMBL/GenBank/DDBJ databases">
        <authorList>
            <person name="Corre E."/>
            <person name="Pelletier E."/>
            <person name="Niang G."/>
            <person name="Scheremetjew M."/>
            <person name="Finn R."/>
            <person name="Kale V."/>
            <person name="Holt S."/>
            <person name="Cochrane G."/>
            <person name="Meng A."/>
            <person name="Brown T."/>
            <person name="Cohen L."/>
        </authorList>
    </citation>
    <scope>NUCLEOTIDE SEQUENCE</scope>
    <source>
        <strain evidence="3">CCMP622</strain>
    </source>
</reference>
<dbReference type="AlphaFoldDB" id="A0A7S2U009"/>
<evidence type="ECO:0008006" key="4">
    <source>
        <dbReference type="Google" id="ProtNLM"/>
    </source>
</evidence>
<accession>A0A7S2U009</accession>
<organism evidence="3">
    <name type="scientific">Lotharella oceanica</name>
    <dbReference type="NCBI Taxonomy" id="641309"/>
    <lineage>
        <taxon>Eukaryota</taxon>
        <taxon>Sar</taxon>
        <taxon>Rhizaria</taxon>
        <taxon>Cercozoa</taxon>
        <taxon>Chlorarachniophyceae</taxon>
        <taxon>Lotharella</taxon>
    </lineage>
</organism>
<protein>
    <recommendedName>
        <fullName evidence="4">Transmembrane protein</fullName>
    </recommendedName>
</protein>
<feature type="transmembrane region" description="Helical" evidence="1">
    <location>
        <begin position="173"/>
        <end position="192"/>
    </location>
</feature>
<keyword evidence="1" id="KW-0472">Membrane</keyword>
<feature type="transmembrane region" description="Helical" evidence="1">
    <location>
        <begin position="52"/>
        <end position="68"/>
    </location>
</feature>
<evidence type="ECO:0000256" key="1">
    <source>
        <dbReference type="SAM" id="Phobius"/>
    </source>
</evidence>
<feature type="transmembrane region" description="Helical" evidence="1">
    <location>
        <begin position="226"/>
        <end position="243"/>
    </location>
</feature>
<dbReference type="EMBL" id="HBHP01030954">
    <property type="protein sequence ID" value="CAD9775059.1"/>
    <property type="molecule type" value="Transcribed_RNA"/>
</dbReference>
<name>A0A7S2U009_9EUKA</name>
<evidence type="ECO:0000313" key="2">
    <source>
        <dbReference type="EMBL" id="CAD9775059.1"/>
    </source>
</evidence>
<sequence>MEEEQERFEPMTLMKMLTTSLTWYLVPACLSFVIDAVMLSEIPKRTAEIQRTLSSFQMIGIALVSSLLRSNARMFQQLEWLAVVLLMVSIPVILAHSLELEEQPKHGANDLAFAMLLAALLSLLIPVLEYMYCAERLQNRSLYAQNVLYFGVRVAFLAVALPMGDIPRGRKLFAWESSDVLLCALIAADGLVLPQVLARGGVQMYLMITAIATAVFALTISGSLDILWACGVCVCTVAIFLIMREYRVRRLVEGVSRIHAEEDDEQDLP</sequence>
<feature type="transmembrane region" description="Helical" evidence="1">
    <location>
        <begin position="142"/>
        <end position="161"/>
    </location>
</feature>
<gene>
    <name evidence="2" type="ORF">LSP00402_LOCUS19055</name>
    <name evidence="3" type="ORF">LSP00402_LOCUS19056</name>
</gene>
<feature type="transmembrane region" description="Helical" evidence="1">
    <location>
        <begin position="111"/>
        <end position="130"/>
    </location>
</feature>
<dbReference type="EMBL" id="HBHP01030955">
    <property type="protein sequence ID" value="CAD9775060.1"/>
    <property type="molecule type" value="Transcribed_RNA"/>
</dbReference>